<gene>
    <name evidence="3" type="ORF">M670_01686</name>
</gene>
<reference evidence="3 4" key="1">
    <citation type="submission" date="2014-04" db="EMBL/GenBank/DDBJ databases">
        <title>Draft genome sequence of Bacillus azotoformans MEV2011, a (co-) denitrifying strain unable to grow in the presence of oxygen.</title>
        <authorList>
            <person name="Nielsen M."/>
            <person name="Schreiber L."/>
            <person name="Finster K."/>
            <person name="Schramm A."/>
        </authorList>
    </citation>
    <scope>NUCLEOTIDE SEQUENCE [LARGE SCALE GENOMIC DNA]</scope>
    <source>
        <strain evidence="3 4">MEV2011</strain>
    </source>
</reference>
<dbReference type="Gene3D" id="3.40.50.12230">
    <property type="match status" value="1"/>
</dbReference>
<dbReference type="Pfam" id="PF00551">
    <property type="entry name" value="Formyl_trans_N"/>
    <property type="match status" value="1"/>
</dbReference>
<dbReference type="PATRIC" id="fig|1348973.3.peg.1645"/>
<feature type="domain" description="Formyl transferase C-terminal" evidence="2">
    <location>
        <begin position="203"/>
        <end position="289"/>
    </location>
</feature>
<feature type="domain" description="Formyl transferase N-terminal" evidence="1">
    <location>
        <begin position="45"/>
        <end position="177"/>
    </location>
</feature>
<evidence type="ECO:0000313" key="3">
    <source>
        <dbReference type="EMBL" id="KEF38870.1"/>
    </source>
</evidence>
<comment type="caution">
    <text evidence="3">The sequence shown here is derived from an EMBL/GenBank/DDBJ whole genome shotgun (WGS) entry which is preliminary data.</text>
</comment>
<name>A0A072P048_SCHAZ</name>
<dbReference type="AlphaFoldDB" id="A0A072P048"/>
<dbReference type="Pfam" id="PF02911">
    <property type="entry name" value="Formyl_trans_C"/>
    <property type="match status" value="1"/>
</dbReference>
<evidence type="ECO:0000259" key="1">
    <source>
        <dbReference type="Pfam" id="PF00551"/>
    </source>
</evidence>
<proteinExistence type="predicted"/>
<dbReference type="SUPFAM" id="SSF53328">
    <property type="entry name" value="Formyltransferase"/>
    <property type="match status" value="1"/>
</dbReference>
<dbReference type="InterPro" id="IPR002376">
    <property type="entry name" value="Formyl_transf_N"/>
</dbReference>
<dbReference type="CDD" id="cd08702">
    <property type="entry name" value="Arna_FMT_C"/>
    <property type="match status" value="1"/>
</dbReference>
<dbReference type="PANTHER" id="PTHR11138:SF5">
    <property type="entry name" value="METHIONYL-TRNA FORMYLTRANSFERASE, MITOCHONDRIAL"/>
    <property type="match status" value="1"/>
</dbReference>
<dbReference type="InterPro" id="IPR005793">
    <property type="entry name" value="Formyl_trans_C"/>
</dbReference>
<dbReference type="OrthoDB" id="9802815at2"/>
<accession>A0A072P048</accession>
<sequence length="300" mass="34597">MKTVLIGSVGSSKVLLEEMIRMNFPITMVYSLDEKYSENVSGYEPIHRVAEANQLPYRKFRKINDEDHVKEIQEINPDYIFVIGLSQLVKREIINAAKKGTIGFHPTSLPKFRGRAAMVWQVLLGVRETKCSLFFIDEGIDSGDIIGQEDYVIEDTDYAGDVILKCRQAFKQLIKRVLPQLLDGSIKPVKQNEEEATYLLKRTPEDGLINWTEPVERIQRLIRAVSKPYPGAFSKYDGKYKVIFWRAEYIENKQYIGFLGQIASITDKYIDIVCIDGLLRIYEYEIVDKVKLVEGHRFKS</sequence>
<dbReference type="GO" id="GO:0004479">
    <property type="term" value="F:methionyl-tRNA formyltransferase activity"/>
    <property type="evidence" value="ECO:0007669"/>
    <property type="project" value="UniProtKB-EC"/>
</dbReference>
<dbReference type="GO" id="GO:0005829">
    <property type="term" value="C:cytosol"/>
    <property type="evidence" value="ECO:0007669"/>
    <property type="project" value="TreeGrafter"/>
</dbReference>
<protein>
    <submittedName>
        <fullName evidence="3">Methionyl-tRNA formyltransferase</fullName>
        <ecNumber evidence="3">2.1.2.9</ecNumber>
    </submittedName>
</protein>
<dbReference type="EC" id="2.1.2.9" evidence="3"/>
<organism evidence="3 4">
    <name type="scientific">Schinkia azotoformans MEV2011</name>
    <dbReference type="NCBI Taxonomy" id="1348973"/>
    <lineage>
        <taxon>Bacteria</taxon>
        <taxon>Bacillati</taxon>
        <taxon>Bacillota</taxon>
        <taxon>Bacilli</taxon>
        <taxon>Bacillales</taxon>
        <taxon>Bacillaceae</taxon>
        <taxon>Calidifontibacillus/Schinkia group</taxon>
        <taxon>Schinkia</taxon>
    </lineage>
</organism>
<keyword evidence="3" id="KW-0808">Transferase</keyword>
<dbReference type="Proteomes" id="UP000027936">
    <property type="component" value="Unassembled WGS sequence"/>
</dbReference>
<evidence type="ECO:0000259" key="2">
    <source>
        <dbReference type="Pfam" id="PF02911"/>
    </source>
</evidence>
<dbReference type="InterPro" id="IPR011034">
    <property type="entry name" value="Formyl_transferase-like_C_sf"/>
</dbReference>
<dbReference type="PANTHER" id="PTHR11138">
    <property type="entry name" value="METHIONYL-TRNA FORMYLTRANSFERASE"/>
    <property type="match status" value="1"/>
</dbReference>
<dbReference type="RefSeq" id="WP_035194850.1">
    <property type="nucleotide sequence ID" value="NZ_JJRY01000005.1"/>
</dbReference>
<dbReference type="SUPFAM" id="SSF50486">
    <property type="entry name" value="FMT C-terminal domain-like"/>
    <property type="match status" value="1"/>
</dbReference>
<dbReference type="InterPro" id="IPR036477">
    <property type="entry name" value="Formyl_transf_N_sf"/>
</dbReference>
<evidence type="ECO:0000313" key="4">
    <source>
        <dbReference type="Proteomes" id="UP000027936"/>
    </source>
</evidence>
<dbReference type="EMBL" id="JJRY01000005">
    <property type="protein sequence ID" value="KEF38870.1"/>
    <property type="molecule type" value="Genomic_DNA"/>
</dbReference>